<feature type="transmembrane region" description="Helical" evidence="2">
    <location>
        <begin position="119"/>
        <end position="144"/>
    </location>
</feature>
<feature type="transmembrane region" description="Helical" evidence="2">
    <location>
        <begin position="204"/>
        <end position="226"/>
    </location>
</feature>
<feature type="transmembrane region" description="Helical" evidence="2">
    <location>
        <begin position="164"/>
        <end position="183"/>
    </location>
</feature>
<gene>
    <name evidence="4" type="ORF">FA13DRAFT_1814123</name>
</gene>
<accession>A0A4Y7TAH9</accession>
<evidence type="ECO:0000256" key="2">
    <source>
        <dbReference type="SAM" id="Phobius"/>
    </source>
</evidence>
<feature type="compositionally biased region" description="Pro residues" evidence="1">
    <location>
        <begin position="284"/>
        <end position="302"/>
    </location>
</feature>
<keyword evidence="2" id="KW-0472">Membrane</keyword>
<comment type="caution">
    <text evidence="4">The sequence shown here is derived from an EMBL/GenBank/DDBJ whole genome shotgun (WGS) entry which is preliminary data.</text>
</comment>
<dbReference type="EMBL" id="QPFP01000020">
    <property type="protein sequence ID" value="TEB31001.1"/>
    <property type="molecule type" value="Genomic_DNA"/>
</dbReference>
<keyword evidence="5" id="KW-1185">Reference proteome</keyword>
<feature type="transmembrane region" description="Helical" evidence="2">
    <location>
        <begin position="87"/>
        <end position="107"/>
    </location>
</feature>
<keyword evidence="2" id="KW-0812">Transmembrane</keyword>
<dbReference type="AlphaFoldDB" id="A0A4Y7TAH9"/>
<evidence type="ECO:0000256" key="1">
    <source>
        <dbReference type="SAM" id="MobiDB-lite"/>
    </source>
</evidence>
<dbReference type="Pfam" id="PF20152">
    <property type="entry name" value="DUF6534"/>
    <property type="match status" value="1"/>
</dbReference>
<feature type="transmembrane region" description="Helical" evidence="2">
    <location>
        <begin position="46"/>
        <end position="67"/>
    </location>
</feature>
<feature type="region of interest" description="Disordered" evidence="1">
    <location>
        <begin position="266"/>
        <end position="302"/>
    </location>
</feature>
<evidence type="ECO:0000259" key="3">
    <source>
        <dbReference type="Pfam" id="PF20152"/>
    </source>
</evidence>
<feature type="transmembrane region" description="Helical" evidence="2">
    <location>
        <begin position="12"/>
        <end position="34"/>
    </location>
</feature>
<dbReference type="Proteomes" id="UP000298030">
    <property type="component" value="Unassembled WGS sequence"/>
</dbReference>
<name>A0A4Y7TAH9_COPMI</name>
<keyword evidence="2" id="KW-1133">Transmembrane helix</keyword>
<proteinExistence type="predicted"/>
<reference evidence="4 5" key="1">
    <citation type="journal article" date="2019" name="Nat. Ecol. Evol.">
        <title>Megaphylogeny resolves global patterns of mushroom evolution.</title>
        <authorList>
            <person name="Varga T."/>
            <person name="Krizsan K."/>
            <person name="Foldi C."/>
            <person name="Dima B."/>
            <person name="Sanchez-Garcia M."/>
            <person name="Sanchez-Ramirez S."/>
            <person name="Szollosi G.J."/>
            <person name="Szarkandi J.G."/>
            <person name="Papp V."/>
            <person name="Albert L."/>
            <person name="Andreopoulos W."/>
            <person name="Angelini C."/>
            <person name="Antonin V."/>
            <person name="Barry K.W."/>
            <person name="Bougher N.L."/>
            <person name="Buchanan P."/>
            <person name="Buyck B."/>
            <person name="Bense V."/>
            <person name="Catcheside P."/>
            <person name="Chovatia M."/>
            <person name="Cooper J."/>
            <person name="Damon W."/>
            <person name="Desjardin D."/>
            <person name="Finy P."/>
            <person name="Geml J."/>
            <person name="Haridas S."/>
            <person name="Hughes K."/>
            <person name="Justo A."/>
            <person name="Karasinski D."/>
            <person name="Kautmanova I."/>
            <person name="Kiss B."/>
            <person name="Kocsube S."/>
            <person name="Kotiranta H."/>
            <person name="LaButti K.M."/>
            <person name="Lechner B.E."/>
            <person name="Liimatainen K."/>
            <person name="Lipzen A."/>
            <person name="Lukacs Z."/>
            <person name="Mihaltcheva S."/>
            <person name="Morgado L.N."/>
            <person name="Niskanen T."/>
            <person name="Noordeloos M.E."/>
            <person name="Ohm R.A."/>
            <person name="Ortiz-Santana B."/>
            <person name="Ovrebo C."/>
            <person name="Racz N."/>
            <person name="Riley R."/>
            <person name="Savchenko A."/>
            <person name="Shiryaev A."/>
            <person name="Soop K."/>
            <person name="Spirin V."/>
            <person name="Szebenyi C."/>
            <person name="Tomsovsky M."/>
            <person name="Tulloss R.E."/>
            <person name="Uehling J."/>
            <person name="Grigoriev I.V."/>
            <person name="Vagvolgyi C."/>
            <person name="Papp T."/>
            <person name="Martin F.M."/>
            <person name="Miettinen O."/>
            <person name="Hibbett D.S."/>
            <person name="Nagy L.G."/>
        </authorList>
    </citation>
    <scope>NUCLEOTIDE SEQUENCE [LARGE SCALE GENOMIC DNA]</scope>
    <source>
        <strain evidence="4 5">FP101781</strain>
    </source>
</reference>
<protein>
    <recommendedName>
        <fullName evidence="3">DUF6534 domain-containing protein</fullName>
    </recommendedName>
</protein>
<evidence type="ECO:0000313" key="4">
    <source>
        <dbReference type="EMBL" id="TEB31001.1"/>
    </source>
</evidence>
<feature type="transmembrane region" description="Helical" evidence="2">
    <location>
        <begin position="238"/>
        <end position="255"/>
    </location>
</feature>
<feature type="domain" description="DUF6534" evidence="3">
    <location>
        <begin position="167"/>
        <end position="254"/>
    </location>
</feature>
<evidence type="ECO:0000313" key="5">
    <source>
        <dbReference type="Proteomes" id="UP000298030"/>
    </source>
</evidence>
<organism evidence="4 5">
    <name type="scientific">Coprinellus micaceus</name>
    <name type="common">Glistening ink-cap mushroom</name>
    <name type="synonym">Coprinus micaceus</name>
    <dbReference type="NCBI Taxonomy" id="71717"/>
    <lineage>
        <taxon>Eukaryota</taxon>
        <taxon>Fungi</taxon>
        <taxon>Dikarya</taxon>
        <taxon>Basidiomycota</taxon>
        <taxon>Agaricomycotina</taxon>
        <taxon>Agaricomycetes</taxon>
        <taxon>Agaricomycetidae</taxon>
        <taxon>Agaricales</taxon>
        <taxon>Agaricineae</taxon>
        <taxon>Psathyrellaceae</taxon>
        <taxon>Coprinellus</taxon>
    </lineage>
</organism>
<dbReference type="PANTHER" id="PTHR40465">
    <property type="entry name" value="CHROMOSOME 1, WHOLE GENOME SHOTGUN SEQUENCE"/>
    <property type="match status" value="1"/>
</dbReference>
<sequence>MASDLLLVGPTLFGSLVAYLCFGAFLVQLANYALNPLDGNQRPIHALVSAVAVIEVGGVIIVTEYAWRVLCLATVDKSRLLALSNWSAAAPATYGSLALLAQCFFAWQIRTLAKGLARLVIPIIIAAISLAQFSAALAICVQFSQVGKNISLIRQLRPTVITQRASALAADVLVTTALTYLLWKHKSATPLSATRKLLNGLIINALENAALTTFFVALSLATYVAFPTNNLHQAFQQSIGGLYANVLMASLNGRIRRRQAQAREQGINVSFGAVPPSNGEKSPEPTPPRRPSDPDPQPAADV</sequence>
<dbReference type="InterPro" id="IPR045339">
    <property type="entry name" value="DUF6534"/>
</dbReference>
<dbReference type="STRING" id="71717.A0A4Y7TAH9"/>
<dbReference type="OrthoDB" id="3262409at2759"/>
<dbReference type="PANTHER" id="PTHR40465:SF1">
    <property type="entry name" value="DUF6534 DOMAIN-CONTAINING PROTEIN"/>
    <property type="match status" value="1"/>
</dbReference>